<dbReference type="RefSeq" id="WP_124280575.1">
    <property type="nucleotide sequence ID" value="NZ_BMWJ01000002.1"/>
</dbReference>
<reference evidence="1 2" key="1">
    <citation type="submission" date="2021-03" db="EMBL/GenBank/DDBJ databases">
        <title>Sequencing the genomes of 1000 actinobacteria strains.</title>
        <authorList>
            <person name="Klenk H.-P."/>
        </authorList>
    </citation>
    <scope>NUCLEOTIDE SEQUENCE [LARGE SCALE GENOMIC DNA]</scope>
    <source>
        <strain evidence="1 2">DSM 40843</strain>
    </source>
</reference>
<accession>A0ABS4V1V6</accession>
<organism evidence="1 2">
    <name type="scientific">Streptomyces clavifer</name>
    <dbReference type="NCBI Taxonomy" id="68188"/>
    <lineage>
        <taxon>Bacteria</taxon>
        <taxon>Bacillati</taxon>
        <taxon>Actinomycetota</taxon>
        <taxon>Actinomycetes</taxon>
        <taxon>Kitasatosporales</taxon>
        <taxon>Streptomycetaceae</taxon>
        <taxon>Streptomyces</taxon>
    </lineage>
</organism>
<dbReference type="EMBL" id="JAGINS010000001">
    <property type="protein sequence ID" value="MBP2357889.1"/>
    <property type="molecule type" value="Genomic_DNA"/>
</dbReference>
<keyword evidence="2" id="KW-1185">Reference proteome</keyword>
<comment type="caution">
    <text evidence="1">The sequence shown here is derived from an EMBL/GenBank/DDBJ whole genome shotgun (WGS) entry which is preliminary data.</text>
</comment>
<evidence type="ECO:0000313" key="2">
    <source>
        <dbReference type="Proteomes" id="UP001519311"/>
    </source>
</evidence>
<name>A0ABS4V1V6_9ACTN</name>
<evidence type="ECO:0000313" key="1">
    <source>
        <dbReference type="EMBL" id="MBP2357889.1"/>
    </source>
</evidence>
<gene>
    <name evidence="1" type="ORF">JOF59_000289</name>
</gene>
<protein>
    <submittedName>
        <fullName evidence="1">Uncharacterized protein</fullName>
    </submittedName>
</protein>
<sequence>MSGAGPVGGTWRPSVEERGALAGRWWQWALSAPEEQCPVKDTTGEHAAWGQPDDLWFLAGTYGGRVVRRCAIPSDRPVFFPVLNMQHDRAYSRVPRSLPVAEATASLNGVPLPLQEFSAPFRTGQTQRYAWGVWGRIEPLAPGQYVLEIKGRSTNGFWVDTTYHLESGRA</sequence>
<proteinExistence type="predicted"/>
<dbReference type="Proteomes" id="UP001519311">
    <property type="component" value="Unassembled WGS sequence"/>
</dbReference>